<name>H9D1D7_9CAUD</name>
<organism evidence="1 2">
    <name type="scientific">Salinivibrio phage CW02</name>
    <dbReference type="NCBI Taxonomy" id="1161935"/>
    <lineage>
        <taxon>Viruses</taxon>
        <taxon>Duplodnaviria</taxon>
        <taxon>Heunggongvirae</taxon>
        <taxon>Uroviricota</taxon>
        <taxon>Caudoviricetes</taxon>
        <taxon>Zobellviridae</taxon>
        <taxon>Salinovirus</taxon>
        <taxon>Salinovirus utanense</taxon>
    </lineage>
</organism>
<dbReference type="KEGG" id="vg:14016698"/>
<sequence>MKKFRVGHRVILVNIENYFMGGEYSTSYSNTVGNVGVVSRIIGPNHFVVDWDNGSCNDYHAKNLSPILLEENV</sequence>
<reference evidence="1 2" key="1">
    <citation type="journal article" date="2012" name="J. Virol.">
        <title>Sequence and structural characterization of great salt lake bacteriophage CW02, a member of the T7-like supergroup.</title>
        <authorList>
            <person name="Shen P.S."/>
            <person name="Domek M.J."/>
            <person name="Sanz-Garcia E."/>
            <person name="Makaju A."/>
            <person name="Taylor R.M."/>
            <person name="Hoggan R."/>
            <person name="Culumber M.D."/>
            <person name="Oberg C.J."/>
            <person name="Breakwell D.P."/>
            <person name="Prince J.T."/>
            <person name="Belnap D.M."/>
        </authorList>
    </citation>
    <scope>NUCLEOTIDE SEQUENCE [LARGE SCALE GENOMIC DNA]</scope>
</reference>
<dbReference type="RefSeq" id="YP_007010524.1">
    <property type="nucleotide sequence ID" value="NC_019540.1"/>
</dbReference>
<evidence type="ECO:0000313" key="1">
    <source>
        <dbReference type="EMBL" id="AFE86179.1"/>
    </source>
</evidence>
<protein>
    <recommendedName>
        <fullName evidence="3">DUF4314 domain-containing protein</fullName>
    </recommendedName>
</protein>
<dbReference type="EMBL" id="JQ446452">
    <property type="protein sequence ID" value="AFE86179.1"/>
    <property type="molecule type" value="Genomic_DNA"/>
</dbReference>
<keyword evidence="2" id="KW-1185">Reference proteome</keyword>
<evidence type="ECO:0000313" key="2">
    <source>
        <dbReference type="Proteomes" id="UP000004791"/>
    </source>
</evidence>
<dbReference type="GeneID" id="14016698"/>
<evidence type="ECO:0008006" key="3">
    <source>
        <dbReference type="Google" id="ProtNLM"/>
    </source>
</evidence>
<proteinExistence type="predicted"/>
<dbReference type="Proteomes" id="UP000004791">
    <property type="component" value="Segment"/>
</dbReference>
<accession>H9D1D7</accession>